<gene>
    <name evidence="2" type="ordered locus">PCC7424_1086</name>
</gene>
<dbReference type="RefSeq" id="WP_012598485.1">
    <property type="nucleotide sequence ID" value="NC_011729.1"/>
</dbReference>
<evidence type="ECO:0000256" key="1">
    <source>
        <dbReference type="SAM" id="Phobius"/>
    </source>
</evidence>
<dbReference type="Proteomes" id="UP000002384">
    <property type="component" value="Chromosome"/>
</dbReference>
<proteinExistence type="predicted"/>
<dbReference type="KEGG" id="cyc:PCC7424_1086"/>
<dbReference type="eggNOG" id="ENOG5032PK4">
    <property type="taxonomic scope" value="Bacteria"/>
</dbReference>
<dbReference type="HOGENOM" id="CLU_201703_0_0_3"/>
<evidence type="ECO:0000313" key="2">
    <source>
        <dbReference type="EMBL" id="ACK69539.1"/>
    </source>
</evidence>
<accession>B7KJU0</accession>
<keyword evidence="1" id="KW-1133">Transmembrane helix</keyword>
<dbReference type="EMBL" id="CP001291">
    <property type="protein sequence ID" value="ACK69539.1"/>
    <property type="molecule type" value="Genomic_DNA"/>
</dbReference>
<organism evidence="2 3">
    <name type="scientific">Gloeothece citriformis (strain PCC 7424)</name>
    <name type="common">Cyanothece sp. (strain PCC 7424)</name>
    <dbReference type="NCBI Taxonomy" id="65393"/>
    <lineage>
        <taxon>Bacteria</taxon>
        <taxon>Bacillati</taxon>
        <taxon>Cyanobacteriota</taxon>
        <taxon>Cyanophyceae</taxon>
        <taxon>Oscillatoriophycideae</taxon>
        <taxon>Chroococcales</taxon>
        <taxon>Aphanothecaceae</taxon>
        <taxon>Gloeothece</taxon>
        <taxon>Gloeothece citriformis</taxon>
    </lineage>
</organism>
<dbReference type="AlphaFoldDB" id="B7KJU0"/>
<protein>
    <submittedName>
        <fullName evidence="2">Uncharacterized protein</fullName>
    </submittedName>
</protein>
<evidence type="ECO:0000313" key="3">
    <source>
        <dbReference type="Proteomes" id="UP000002384"/>
    </source>
</evidence>
<reference evidence="3" key="1">
    <citation type="journal article" date="2011" name="MBio">
        <title>Novel metabolic attributes of the genus Cyanothece, comprising a group of unicellular nitrogen-fixing Cyanobacteria.</title>
        <authorList>
            <person name="Bandyopadhyay A."/>
            <person name="Elvitigala T."/>
            <person name="Welsh E."/>
            <person name="Stockel J."/>
            <person name="Liberton M."/>
            <person name="Min H."/>
            <person name="Sherman L.A."/>
            <person name="Pakrasi H.B."/>
        </authorList>
    </citation>
    <scope>NUCLEOTIDE SEQUENCE [LARGE SCALE GENOMIC DNA]</scope>
    <source>
        <strain evidence="3">PCC 7424</strain>
    </source>
</reference>
<dbReference type="OrthoDB" id="427568at2"/>
<sequence>MKKVIINHRVIRNYVIMVASVITLSAFIGDLFHSQSRIAQQDRLNGYAPFIGAGVVNYGKDFLEPSD</sequence>
<name>B7KJU0_GLOC7</name>
<keyword evidence="3" id="KW-1185">Reference proteome</keyword>
<feature type="transmembrane region" description="Helical" evidence="1">
    <location>
        <begin position="12"/>
        <end position="32"/>
    </location>
</feature>
<keyword evidence="1" id="KW-0472">Membrane</keyword>
<keyword evidence="1" id="KW-0812">Transmembrane</keyword>